<name>A0A6N7KKJ6_9ACTN</name>
<gene>
    <name evidence="2" type="ORF">F7Q99_00820</name>
</gene>
<sequence length="147" mass="16164">MTMGVTREELRQAGTEVYDRWTAMWNGELALAEEIMAPDFTLRYAQAGTEAFDEVRTPGRLAEVIAQWHAGRTELRFEAEGVPVVDLEPVGGSWSGLVARPYRATFADAEGAPVVRSGTDTLRIVDGLITEVWSVSSGAHGRSFYRS</sequence>
<dbReference type="EMBL" id="WBOF01000001">
    <property type="protein sequence ID" value="MQS10857.1"/>
    <property type="molecule type" value="Genomic_DNA"/>
</dbReference>
<dbReference type="InterPro" id="IPR032710">
    <property type="entry name" value="NTF2-like_dom_sf"/>
</dbReference>
<dbReference type="InterPro" id="IPR037401">
    <property type="entry name" value="SnoaL-like"/>
</dbReference>
<dbReference type="AlphaFoldDB" id="A0A6N7KKJ6"/>
<protein>
    <submittedName>
        <fullName evidence="2">Ester cyclase</fullName>
    </submittedName>
</protein>
<proteinExistence type="predicted"/>
<comment type="caution">
    <text evidence="2">The sequence shown here is derived from an EMBL/GenBank/DDBJ whole genome shotgun (WGS) entry which is preliminary data.</text>
</comment>
<organism evidence="2 3">
    <name type="scientific">Streptomyces kaniharaensis</name>
    <dbReference type="NCBI Taxonomy" id="212423"/>
    <lineage>
        <taxon>Bacteria</taxon>
        <taxon>Bacillati</taxon>
        <taxon>Actinomycetota</taxon>
        <taxon>Actinomycetes</taxon>
        <taxon>Kitasatosporales</taxon>
        <taxon>Streptomycetaceae</taxon>
        <taxon>Streptomyces</taxon>
    </lineage>
</organism>
<evidence type="ECO:0000259" key="1">
    <source>
        <dbReference type="Pfam" id="PF12680"/>
    </source>
</evidence>
<keyword evidence="3" id="KW-1185">Reference proteome</keyword>
<evidence type="ECO:0000313" key="3">
    <source>
        <dbReference type="Proteomes" id="UP000450000"/>
    </source>
</evidence>
<dbReference type="SUPFAM" id="SSF54427">
    <property type="entry name" value="NTF2-like"/>
    <property type="match status" value="1"/>
</dbReference>
<dbReference type="OrthoDB" id="4153705at2"/>
<feature type="domain" description="SnoaL-like" evidence="1">
    <location>
        <begin position="22"/>
        <end position="132"/>
    </location>
</feature>
<reference evidence="2 3" key="1">
    <citation type="submission" date="2019-09" db="EMBL/GenBank/DDBJ databases">
        <title>Genome Sequences of Streptomyces kaniharaensis ATCC 21070.</title>
        <authorList>
            <person name="Zhu W."/>
            <person name="De Crecy-Lagard V."/>
            <person name="Richards N.G."/>
        </authorList>
    </citation>
    <scope>NUCLEOTIDE SEQUENCE [LARGE SCALE GENOMIC DNA]</scope>
    <source>
        <strain evidence="2 3">SF-557</strain>
    </source>
</reference>
<evidence type="ECO:0000313" key="2">
    <source>
        <dbReference type="EMBL" id="MQS10857.1"/>
    </source>
</evidence>
<dbReference type="Proteomes" id="UP000450000">
    <property type="component" value="Unassembled WGS sequence"/>
</dbReference>
<accession>A0A6N7KKJ6</accession>
<dbReference type="Pfam" id="PF12680">
    <property type="entry name" value="SnoaL_2"/>
    <property type="match status" value="1"/>
</dbReference>
<dbReference type="Gene3D" id="3.10.450.50">
    <property type="match status" value="1"/>
</dbReference>